<accession>A0A0E3SLW0</accession>
<dbReference type="OrthoDB" id="11322at2157"/>
<evidence type="ECO:0000256" key="1">
    <source>
        <dbReference type="SAM" id="Phobius"/>
    </source>
</evidence>
<evidence type="ECO:0000313" key="2">
    <source>
        <dbReference type="EMBL" id="AKB82297.1"/>
    </source>
</evidence>
<dbReference type="Pfam" id="PF03083">
    <property type="entry name" value="MtN3_slv"/>
    <property type="match status" value="1"/>
</dbReference>
<dbReference type="HOGENOM" id="CLU_135915_2_0_2"/>
<dbReference type="Proteomes" id="UP000033066">
    <property type="component" value="Chromosome"/>
</dbReference>
<dbReference type="GO" id="GO:0051119">
    <property type="term" value="F:sugar transmembrane transporter activity"/>
    <property type="evidence" value="ECO:0007669"/>
    <property type="project" value="InterPro"/>
</dbReference>
<dbReference type="InterPro" id="IPR047662">
    <property type="entry name" value="SemiSWEET"/>
</dbReference>
<organism evidence="2 3">
    <name type="scientific">Methanosarcina barkeri 3</name>
    <dbReference type="NCBI Taxonomy" id="1434107"/>
    <lineage>
        <taxon>Archaea</taxon>
        <taxon>Methanobacteriati</taxon>
        <taxon>Methanobacteriota</taxon>
        <taxon>Stenosarchaea group</taxon>
        <taxon>Methanomicrobia</taxon>
        <taxon>Methanosarcinales</taxon>
        <taxon>Methanosarcinaceae</taxon>
        <taxon>Methanosarcina</taxon>
    </lineage>
</organism>
<evidence type="ECO:0008006" key="4">
    <source>
        <dbReference type="Google" id="ProtNLM"/>
    </source>
</evidence>
<dbReference type="NCBIfam" id="NF037968">
    <property type="entry name" value="SemiSWEET_2"/>
    <property type="match status" value="1"/>
</dbReference>
<dbReference type="InterPro" id="IPR004316">
    <property type="entry name" value="SWEET_rpt"/>
</dbReference>
<dbReference type="GeneID" id="24789270"/>
<gene>
    <name evidence="2" type="ORF">MSBR3_1719</name>
</gene>
<dbReference type="RefSeq" id="WP_048107711.1">
    <property type="nucleotide sequence ID" value="NZ_CP009517.1"/>
</dbReference>
<dbReference type="KEGG" id="mbak:MSBR3_1719"/>
<feature type="transmembrane region" description="Helical" evidence="1">
    <location>
        <begin position="58"/>
        <end position="76"/>
    </location>
</feature>
<name>A0A0E3SLW0_METBA</name>
<keyword evidence="3" id="KW-1185">Reference proteome</keyword>
<keyword evidence="1" id="KW-1133">Transmembrane helix</keyword>
<sequence length="103" mass="11229">MIGYIAGALTTVAFAPQLLRALTTRSTKDVSLMMLICSTSGMLLWMIHGILVNDPALITANSISFVLAFLLLGLKIKNDYLGFVLNFGNKYGKSGKNLSLFRK</sequence>
<dbReference type="GO" id="GO:0016020">
    <property type="term" value="C:membrane"/>
    <property type="evidence" value="ECO:0007669"/>
    <property type="project" value="InterPro"/>
</dbReference>
<dbReference type="AlphaFoldDB" id="A0A0E3SLW0"/>
<keyword evidence="1" id="KW-0812">Transmembrane</keyword>
<dbReference type="STRING" id="1434107.MSBR3_1719"/>
<protein>
    <recommendedName>
        <fullName evidence="4">MtN3 and saliva related transmembrane protein</fullName>
    </recommendedName>
</protein>
<dbReference type="Gene3D" id="1.20.1280.290">
    <property type="match status" value="1"/>
</dbReference>
<dbReference type="PATRIC" id="fig|1434107.4.peg.2216"/>
<feature type="transmembrane region" description="Helical" evidence="1">
    <location>
        <begin position="31"/>
        <end position="51"/>
    </location>
</feature>
<reference evidence="2" key="1">
    <citation type="submission" date="2014-07" db="EMBL/GenBank/DDBJ databases">
        <title>Methanogenic archaea and the global carbon cycle.</title>
        <authorList>
            <person name="Henriksen J.R."/>
            <person name="Luke J."/>
            <person name="Reinhart S."/>
            <person name="Benedict M.N."/>
            <person name="Youngblut N.D."/>
            <person name="Metcalf M.E."/>
            <person name="Whitaker R.J."/>
            <person name="Metcalf W.W."/>
        </authorList>
    </citation>
    <scope>NUCLEOTIDE SEQUENCE [LARGE SCALE GENOMIC DNA]</scope>
    <source>
        <strain evidence="2">3</strain>
    </source>
</reference>
<keyword evidence="1" id="KW-0472">Membrane</keyword>
<proteinExistence type="predicted"/>
<evidence type="ECO:0000313" key="3">
    <source>
        <dbReference type="Proteomes" id="UP000033066"/>
    </source>
</evidence>
<dbReference type="EMBL" id="CP009517">
    <property type="protein sequence ID" value="AKB82297.1"/>
    <property type="molecule type" value="Genomic_DNA"/>
</dbReference>